<dbReference type="EMBL" id="JAVDDT010000003">
    <property type="protein sequence ID" value="MDQ2069363.1"/>
    <property type="molecule type" value="Genomic_DNA"/>
</dbReference>
<evidence type="ECO:0000313" key="1">
    <source>
        <dbReference type="EMBL" id="MDQ2069363.1"/>
    </source>
</evidence>
<dbReference type="InterPro" id="IPR001969">
    <property type="entry name" value="Aspartic_peptidase_AS"/>
</dbReference>
<dbReference type="RefSeq" id="WP_306727864.1">
    <property type="nucleotide sequence ID" value="NZ_JAVDDT010000003.1"/>
</dbReference>
<dbReference type="EC" id="3.4.23.-" evidence="1"/>
<gene>
    <name evidence="1" type="ORF">RBH19_05725</name>
</gene>
<dbReference type="Gene3D" id="2.40.70.10">
    <property type="entry name" value="Acid Proteases"/>
    <property type="match status" value="1"/>
</dbReference>
<sequence length="171" mass="18684">MSAANENRMAMVMALLAFLTLLGVLTLAFEGVLDDREHPNRQVGATAVNDQQLELRLQRNRQGHYLAEGEINGYPVTFLLDTGATTISVPGHLADRIGLERGHIIPTLTAGGRVNSYATRLNVNLGGIRQDDIRASINPAMDMDKVLLGMNFLGPLELEQRDGVLVLRTPQ</sequence>
<protein>
    <submittedName>
        <fullName evidence="1">TIGR02281 family clan AA aspartic protease</fullName>
        <ecNumber evidence="1">3.4.23.-</ecNumber>
    </submittedName>
</protein>
<organism evidence="1 2">
    <name type="scientific">Natronospira bacteriovora</name>
    <dbReference type="NCBI Taxonomy" id="3069753"/>
    <lineage>
        <taxon>Bacteria</taxon>
        <taxon>Pseudomonadati</taxon>
        <taxon>Pseudomonadota</taxon>
        <taxon>Gammaproteobacteria</taxon>
        <taxon>Natronospirales</taxon>
        <taxon>Natronospiraceae</taxon>
        <taxon>Natronospira</taxon>
    </lineage>
</organism>
<reference evidence="1 2" key="1">
    <citation type="submission" date="2023-08" db="EMBL/GenBank/DDBJ databases">
        <title>Whole-genome sequencing of halo(alkali)philic microorganisms from hypersaline lakes.</title>
        <authorList>
            <person name="Sorokin D.Y."/>
            <person name="Abbas B."/>
            <person name="Merkel A.Y."/>
        </authorList>
    </citation>
    <scope>NUCLEOTIDE SEQUENCE [LARGE SCALE GENOMIC DNA]</scope>
    <source>
        <strain evidence="1 2">AB-CW4</strain>
    </source>
</reference>
<comment type="caution">
    <text evidence="1">The sequence shown here is derived from an EMBL/GenBank/DDBJ whole genome shotgun (WGS) entry which is preliminary data.</text>
</comment>
<dbReference type="InterPro" id="IPR021109">
    <property type="entry name" value="Peptidase_aspartic_dom_sf"/>
</dbReference>
<keyword evidence="2" id="KW-1185">Reference proteome</keyword>
<dbReference type="PROSITE" id="PS00141">
    <property type="entry name" value="ASP_PROTEASE"/>
    <property type="match status" value="1"/>
</dbReference>
<dbReference type="Pfam" id="PF13975">
    <property type="entry name" value="gag-asp_proteas"/>
    <property type="match status" value="1"/>
</dbReference>
<dbReference type="GO" id="GO:0008233">
    <property type="term" value="F:peptidase activity"/>
    <property type="evidence" value="ECO:0007669"/>
    <property type="project" value="UniProtKB-KW"/>
</dbReference>
<dbReference type="GO" id="GO:0006508">
    <property type="term" value="P:proteolysis"/>
    <property type="evidence" value="ECO:0007669"/>
    <property type="project" value="UniProtKB-KW"/>
</dbReference>
<dbReference type="InterPro" id="IPR011969">
    <property type="entry name" value="Clan_AA_Asp_peptidase_C"/>
</dbReference>
<proteinExistence type="predicted"/>
<dbReference type="SUPFAM" id="SSF50630">
    <property type="entry name" value="Acid proteases"/>
    <property type="match status" value="1"/>
</dbReference>
<dbReference type="Proteomes" id="UP001239019">
    <property type="component" value="Unassembled WGS sequence"/>
</dbReference>
<name>A0ABU0W5Q5_9GAMM</name>
<dbReference type="CDD" id="cd05483">
    <property type="entry name" value="retropepsin_like_bacteria"/>
    <property type="match status" value="1"/>
</dbReference>
<keyword evidence="1" id="KW-0645">Protease</keyword>
<dbReference type="InterPro" id="IPR034122">
    <property type="entry name" value="Retropepsin-like_bacterial"/>
</dbReference>
<keyword evidence="1" id="KW-0378">Hydrolase</keyword>
<dbReference type="NCBIfam" id="TIGR02281">
    <property type="entry name" value="clan_AA_DTGA"/>
    <property type="match status" value="1"/>
</dbReference>
<accession>A0ABU0W5Q5</accession>
<evidence type="ECO:0000313" key="2">
    <source>
        <dbReference type="Proteomes" id="UP001239019"/>
    </source>
</evidence>